<reference evidence="2" key="1">
    <citation type="submission" date="2019-08" db="EMBL/GenBank/DDBJ databases">
        <authorList>
            <person name="Kucharzyk K."/>
            <person name="Murdoch R.W."/>
            <person name="Higgins S."/>
            <person name="Loffler F."/>
        </authorList>
    </citation>
    <scope>NUCLEOTIDE SEQUENCE</scope>
</reference>
<accession>A0A644WLU5</accession>
<dbReference type="InterPro" id="IPR019282">
    <property type="entry name" value="Glycoamylase-like_cons_dom"/>
</dbReference>
<organism evidence="2">
    <name type="scientific">bioreactor metagenome</name>
    <dbReference type="NCBI Taxonomy" id="1076179"/>
    <lineage>
        <taxon>unclassified sequences</taxon>
        <taxon>metagenomes</taxon>
        <taxon>ecological metagenomes</taxon>
    </lineage>
</organism>
<dbReference type="AlphaFoldDB" id="A0A644WLU5"/>
<evidence type="ECO:0000313" key="2">
    <source>
        <dbReference type="EMBL" id="MPM04579.1"/>
    </source>
</evidence>
<protein>
    <recommendedName>
        <fullName evidence="1">Glycoamylase-like domain-containing protein</fullName>
    </recommendedName>
</protein>
<dbReference type="Gene3D" id="1.50.10.140">
    <property type="match status" value="1"/>
</dbReference>
<dbReference type="Pfam" id="PF10091">
    <property type="entry name" value="Glycoamylase"/>
    <property type="match status" value="1"/>
</dbReference>
<name>A0A644WLU5_9ZZZZ</name>
<proteinExistence type="predicted"/>
<comment type="caution">
    <text evidence="2">The sequence shown here is derived from an EMBL/GenBank/DDBJ whole genome shotgun (WGS) entry which is preliminary data.</text>
</comment>
<gene>
    <name evidence="2" type="ORF">SDC9_50857</name>
</gene>
<sequence length="547" mass="62284">MKNSKHILFVKSIFVILILSVCFACCDDNKVPTIVVVKNDETYSPEKVRAVMDVWQKKTFDYFYAGASPTGMALEGNERGDVVTTGGSGFGVMALIVGAERGWITREQSMTQIRKIVRFLGKAERFRGVWSHWYNPDGTAHPFGDQVKTGDLIETSFMMAGLLTAKEYFTGNSEIEAEIRDSVESFKNTINWRFYTKNENVLYWLWYSQENRFALQIRGWNEGLICYILALGAPEPHNITPEVYANGWLNNGAIVHPERKHYGYTLPLGETYGGPLFFAHYSFLGLNPFYLEDNEVNYWEQNLAHTLVNRHYCVYEAPAAYKYGESDWGLTACYGGRPPWNYSARSPQNDDGVIAPTASLSSYPYTPFYSTQMLFRLSEYPLVHGSYGFADAYSPETSTSEKKQLAIDQGPIVVMMENYRSGLIWNLLMKNADIKRALVLAGMKEQPAFSEGFLKTYINSQTKQYDMMRHPDREHYELEYFLNTEGDIRFKLNNASGQLALDTVVVGNAGENVFSFRNTNSVISGKQYTIKMITPGNKEYTLLVRLR</sequence>
<evidence type="ECO:0000259" key="1">
    <source>
        <dbReference type="Pfam" id="PF10091"/>
    </source>
</evidence>
<feature type="domain" description="Glycoamylase-like" evidence="1">
    <location>
        <begin position="216"/>
        <end position="431"/>
    </location>
</feature>
<dbReference type="EMBL" id="VSSQ01001050">
    <property type="protein sequence ID" value="MPM04579.1"/>
    <property type="molecule type" value="Genomic_DNA"/>
</dbReference>